<dbReference type="SUPFAM" id="SSF55785">
    <property type="entry name" value="PYP-like sensor domain (PAS domain)"/>
    <property type="match status" value="1"/>
</dbReference>
<keyword evidence="10" id="KW-0902">Two-component regulatory system</keyword>
<organism evidence="14 15">
    <name type="scientific">Sorangium cellulosum</name>
    <name type="common">Polyangium cellulosum</name>
    <dbReference type="NCBI Taxonomy" id="56"/>
    <lineage>
        <taxon>Bacteria</taxon>
        <taxon>Pseudomonadati</taxon>
        <taxon>Myxococcota</taxon>
        <taxon>Polyangia</taxon>
        <taxon>Polyangiales</taxon>
        <taxon>Polyangiaceae</taxon>
        <taxon>Sorangium</taxon>
    </lineage>
</organism>
<dbReference type="InterPro" id="IPR036890">
    <property type="entry name" value="HATPase_C_sf"/>
</dbReference>
<dbReference type="GO" id="GO:0005886">
    <property type="term" value="C:plasma membrane"/>
    <property type="evidence" value="ECO:0007669"/>
    <property type="project" value="UniProtKB-SubCell"/>
</dbReference>
<dbReference type="CDD" id="cd00082">
    <property type="entry name" value="HisKA"/>
    <property type="match status" value="1"/>
</dbReference>
<dbReference type="InterPro" id="IPR004358">
    <property type="entry name" value="Sig_transdc_His_kin-like_C"/>
</dbReference>
<dbReference type="EC" id="2.7.13.3" evidence="3"/>
<evidence type="ECO:0000256" key="5">
    <source>
        <dbReference type="ARBA" id="ARBA00022553"/>
    </source>
</evidence>
<keyword evidence="8 14" id="KW-0418">Kinase</keyword>
<dbReference type="PROSITE" id="PS50113">
    <property type="entry name" value="PAC"/>
    <property type="match status" value="1"/>
</dbReference>
<dbReference type="SUPFAM" id="SSF55874">
    <property type="entry name" value="ATPase domain of HSP90 chaperone/DNA topoisomerase II/histidine kinase"/>
    <property type="match status" value="1"/>
</dbReference>
<evidence type="ECO:0000256" key="3">
    <source>
        <dbReference type="ARBA" id="ARBA00012438"/>
    </source>
</evidence>
<dbReference type="SMART" id="SM00086">
    <property type="entry name" value="PAC"/>
    <property type="match status" value="1"/>
</dbReference>
<dbReference type="PANTHER" id="PTHR43047">
    <property type="entry name" value="TWO-COMPONENT HISTIDINE PROTEIN KINASE"/>
    <property type="match status" value="1"/>
</dbReference>
<evidence type="ECO:0000256" key="10">
    <source>
        <dbReference type="ARBA" id="ARBA00023012"/>
    </source>
</evidence>
<gene>
    <name evidence="14" type="primary">resE</name>
    <name evidence="14" type="ORF">SOCEGT47_055360</name>
</gene>
<feature type="domain" description="Histidine kinase" evidence="12">
    <location>
        <begin position="636"/>
        <end position="853"/>
    </location>
</feature>
<evidence type="ECO:0000256" key="4">
    <source>
        <dbReference type="ARBA" id="ARBA00022475"/>
    </source>
</evidence>
<dbReference type="InterPro" id="IPR003018">
    <property type="entry name" value="GAF"/>
</dbReference>
<comment type="catalytic activity">
    <reaction evidence="1">
        <text>ATP + protein L-histidine = ADP + protein N-phospho-L-histidine.</text>
        <dbReference type="EC" id="2.7.13.3"/>
    </reaction>
</comment>
<dbReference type="Pfam" id="PF00512">
    <property type="entry name" value="HisKA"/>
    <property type="match status" value="1"/>
</dbReference>
<keyword evidence="5" id="KW-0597">Phosphoprotein</keyword>
<dbReference type="InterPro" id="IPR036097">
    <property type="entry name" value="HisK_dim/P_sf"/>
</dbReference>
<dbReference type="SUPFAM" id="SSF47384">
    <property type="entry name" value="Homodimeric domain of signal transducing histidine kinase"/>
    <property type="match status" value="1"/>
</dbReference>
<dbReference type="InterPro" id="IPR000014">
    <property type="entry name" value="PAS"/>
</dbReference>
<evidence type="ECO:0000256" key="6">
    <source>
        <dbReference type="ARBA" id="ARBA00022679"/>
    </source>
</evidence>
<dbReference type="InterPro" id="IPR001610">
    <property type="entry name" value="PAC"/>
</dbReference>
<keyword evidence="6" id="KW-0808">Transferase</keyword>
<dbReference type="FunFam" id="3.30.565.10:FF:000023">
    <property type="entry name" value="PAS domain-containing sensor histidine kinase"/>
    <property type="match status" value="1"/>
</dbReference>
<name>A0A4P2Q6D8_SORCE</name>
<keyword evidence="7" id="KW-0547">Nucleotide-binding</keyword>
<reference evidence="14 15" key="1">
    <citation type="submission" date="2015-09" db="EMBL/GenBank/DDBJ databases">
        <title>Sorangium comparison.</title>
        <authorList>
            <person name="Zaburannyi N."/>
            <person name="Bunk B."/>
            <person name="Overmann J."/>
            <person name="Mueller R."/>
        </authorList>
    </citation>
    <scope>NUCLEOTIDE SEQUENCE [LARGE SCALE GENOMIC DNA]</scope>
    <source>
        <strain evidence="14 15">So ceGT47</strain>
    </source>
</reference>
<keyword evidence="4" id="KW-1003">Cell membrane</keyword>
<dbReference type="AlphaFoldDB" id="A0A4P2Q6D8"/>
<dbReference type="Gene3D" id="3.30.450.20">
    <property type="entry name" value="PAS domain"/>
    <property type="match status" value="1"/>
</dbReference>
<comment type="subcellular location">
    <subcellularLocation>
        <location evidence="2">Cell membrane</location>
    </subcellularLocation>
</comment>
<dbReference type="InterPro" id="IPR000700">
    <property type="entry name" value="PAS-assoc_C"/>
</dbReference>
<feature type="domain" description="PAC" evidence="13">
    <location>
        <begin position="398"/>
        <end position="450"/>
    </location>
</feature>
<dbReference type="Pfam" id="PF08448">
    <property type="entry name" value="PAS_4"/>
    <property type="match status" value="1"/>
</dbReference>
<dbReference type="InterPro" id="IPR003661">
    <property type="entry name" value="HisK_dim/P_dom"/>
</dbReference>
<evidence type="ECO:0000259" key="13">
    <source>
        <dbReference type="PROSITE" id="PS50113"/>
    </source>
</evidence>
<evidence type="ECO:0000256" key="11">
    <source>
        <dbReference type="ARBA" id="ARBA00023136"/>
    </source>
</evidence>
<keyword evidence="11" id="KW-0472">Membrane</keyword>
<dbReference type="Pfam" id="PF01590">
    <property type="entry name" value="GAF"/>
    <property type="match status" value="1"/>
</dbReference>
<dbReference type="CDD" id="cd16922">
    <property type="entry name" value="HATPase_EvgS-ArcB-TorS-like"/>
    <property type="match status" value="1"/>
</dbReference>
<dbReference type="InterPro" id="IPR035965">
    <property type="entry name" value="PAS-like_dom_sf"/>
</dbReference>
<dbReference type="SUPFAM" id="SSF55781">
    <property type="entry name" value="GAF domain-like"/>
    <property type="match status" value="2"/>
</dbReference>
<dbReference type="InterPro" id="IPR013656">
    <property type="entry name" value="PAS_4"/>
</dbReference>
<dbReference type="SMART" id="SM00065">
    <property type="entry name" value="GAF"/>
    <property type="match status" value="2"/>
</dbReference>
<evidence type="ECO:0000256" key="8">
    <source>
        <dbReference type="ARBA" id="ARBA00022777"/>
    </source>
</evidence>
<dbReference type="Pfam" id="PF13492">
    <property type="entry name" value="GAF_3"/>
    <property type="match status" value="1"/>
</dbReference>
<dbReference type="EMBL" id="CP012670">
    <property type="protein sequence ID" value="AUX24995.1"/>
    <property type="molecule type" value="Genomic_DNA"/>
</dbReference>
<accession>A0A4P2Q6D8</accession>
<protein>
    <recommendedName>
        <fullName evidence="3">histidine kinase</fullName>
        <ecNumber evidence="3">2.7.13.3</ecNumber>
    </recommendedName>
</protein>
<dbReference type="PROSITE" id="PS50109">
    <property type="entry name" value="HIS_KIN"/>
    <property type="match status" value="1"/>
</dbReference>
<dbReference type="SMART" id="SM00387">
    <property type="entry name" value="HATPase_c"/>
    <property type="match status" value="1"/>
</dbReference>
<dbReference type="SMART" id="SM00388">
    <property type="entry name" value="HisKA"/>
    <property type="match status" value="1"/>
</dbReference>
<dbReference type="PANTHER" id="PTHR43047:SF72">
    <property type="entry name" value="OSMOSENSING HISTIDINE PROTEIN KINASE SLN1"/>
    <property type="match status" value="1"/>
</dbReference>
<dbReference type="OrthoDB" id="5481157at2"/>
<proteinExistence type="predicted"/>
<dbReference type="Pfam" id="PF02518">
    <property type="entry name" value="HATPase_c"/>
    <property type="match status" value="1"/>
</dbReference>
<evidence type="ECO:0000256" key="7">
    <source>
        <dbReference type="ARBA" id="ARBA00022741"/>
    </source>
</evidence>
<dbReference type="GO" id="GO:0005524">
    <property type="term" value="F:ATP binding"/>
    <property type="evidence" value="ECO:0007669"/>
    <property type="project" value="UniProtKB-KW"/>
</dbReference>
<evidence type="ECO:0000259" key="12">
    <source>
        <dbReference type="PROSITE" id="PS50109"/>
    </source>
</evidence>
<dbReference type="PRINTS" id="PR00344">
    <property type="entry name" value="BCTRLSENSOR"/>
</dbReference>
<evidence type="ECO:0000256" key="9">
    <source>
        <dbReference type="ARBA" id="ARBA00022840"/>
    </source>
</evidence>
<dbReference type="GO" id="GO:0000155">
    <property type="term" value="F:phosphorelay sensor kinase activity"/>
    <property type="evidence" value="ECO:0007669"/>
    <property type="project" value="InterPro"/>
</dbReference>
<dbReference type="GO" id="GO:0009927">
    <property type="term" value="F:histidine phosphotransfer kinase activity"/>
    <property type="evidence" value="ECO:0007669"/>
    <property type="project" value="TreeGrafter"/>
</dbReference>
<dbReference type="Proteomes" id="UP000295781">
    <property type="component" value="Chromosome"/>
</dbReference>
<dbReference type="Gene3D" id="3.30.450.40">
    <property type="match status" value="2"/>
</dbReference>
<dbReference type="Gene3D" id="3.30.565.10">
    <property type="entry name" value="Histidine kinase-like ATPase, C-terminal domain"/>
    <property type="match status" value="1"/>
</dbReference>
<evidence type="ECO:0000313" key="14">
    <source>
        <dbReference type="EMBL" id="AUX24995.1"/>
    </source>
</evidence>
<dbReference type="NCBIfam" id="TIGR00229">
    <property type="entry name" value="sensory_box"/>
    <property type="match status" value="1"/>
</dbReference>
<evidence type="ECO:0000256" key="2">
    <source>
        <dbReference type="ARBA" id="ARBA00004236"/>
    </source>
</evidence>
<dbReference type="InterPro" id="IPR005467">
    <property type="entry name" value="His_kinase_dom"/>
</dbReference>
<evidence type="ECO:0000256" key="1">
    <source>
        <dbReference type="ARBA" id="ARBA00000085"/>
    </source>
</evidence>
<dbReference type="InterPro" id="IPR029016">
    <property type="entry name" value="GAF-like_dom_sf"/>
</dbReference>
<keyword evidence="9" id="KW-0067">ATP-binding</keyword>
<evidence type="ECO:0000313" key="15">
    <source>
        <dbReference type="Proteomes" id="UP000295781"/>
    </source>
</evidence>
<dbReference type="Gene3D" id="1.10.287.130">
    <property type="match status" value="1"/>
</dbReference>
<sequence length="856" mass="92845">MDQLGGPNPQRLSRFIRRRRDAILETWKAQVRTLSPARGLSDPVLTDHIPHLLEYIADVAGGEITGAPVDRTLRGMPGCHALSRLGQGYDLADVVQEYATLRAVLLDLWEREGSGDGAGGGRLLLNKAIDDAIADAVTRYQDARVRLLQILERISIAALGSSDLDTFLGALLRATRQAAAAVDVAILLLRDGDAFEVQASAGLEDDPLRGDVIDAARELARAVLDAGQPCSLDEVLGSAPGAARALRSRGLRAVYGVPLLHEARPLGVTVFGSRSADELSEEDILMLRTMTSRANALILQAQLAAKERAAMREAHDARALLEEVIEQMPAGVIIAERGTGRVLLKNRQAAAIAGRPLDAARGIEDYAAEAGFHPDTGEPYERSEWPLARAVTAGEVVRDEEIEVLRGDGTRRRILVCARPVRDPDGRVSAGVATIFDVTERTRSEQAQRFLATASAALSDSLDFDDTLGRLGRLAVPELADWCVVHTLPEAEAARRVLVTHARPEEVRRARALLRRLDPPPELAALMAQVLRDERAELLRDLSRPHPLLALLGEQRARALVRELGLRSAMLVPLIARGRAFGSILLATAESGRIYDEADLAVARDLAQRAALAADNARLYAAAQRAIELRDKVLATVSHDLRNPLSAIITATALLTRRAAARGEGGADAKAIEAIQRSAHRMDRLIHDLLDFASLRAGRLALSRKPQDPREIVREAVETFEPLALEKGVRLGATSDDDVPLIRCDRDRMLQVLSNLLSNALKVTEPEGAVSVRCERRAEHVVFSVTDTGPGIPEDELPHLFERFWRGQRNGYKGTGLGLAIARELVVAHGGTLGVDSRVGEGSTFRFTIPVGDVER</sequence>
<dbReference type="InterPro" id="IPR003594">
    <property type="entry name" value="HATPase_dom"/>
</dbReference>